<name>A0A345YJJ7_9SPHN</name>
<evidence type="ECO:0008006" key="5">
    <source>
        <dbReference type="Google" id="ProtNLM"/>
    </source>
</evidence>
<evidence type="ECO:0000256" key="1">
    <source>
        <dbReference type="SAM" id="MobiDB-lite"/>
    </source>
</evidence>
<dbReference type="EMBL" id="CP031358">
    <property type="protein sequence ID" value="AXK44099.1"/>
    <property type="molecule type" value="Genomic_DNA"/>
</dbReference>
<dbReference type="KEGG" id="err:DVR09_16740"/>
<proteinExistence type="predicted"/>
<feature type="chain" id="PRO_5016930375" description="Lipoprotein" evidence="2">
    <location>
        <begin position="23"/>
        <end position="109"/>
    </location>
</feature>
<protein>
    <recommendedName>
        <fullName evidence="5">Lipoprotein</fullName>
    </recommendedName>
</protein>
<dbReference type="RefSeq" id="WP_115418412.1">
    <property type="nucleotide sequence ID" value="NZ_CP031358.1"/>
</dbReference>
<dbReference type="Proteomes" id="UP000254508">
    <property type="component" value="Plasmid unnamed"/>
</dbReference>
<dbReference type="AlphaFoldDB" id="A0A345YJJ7"/>
<dbReference type="PROSITE" id="PS51257">
    <property type="entry name" value="PROKAR_LIPOPROTEIN"/>
    <property type="match status" value="1"/>
</dbReference>
<feature type="compositionally biased region" description="Low complexity" evidence="1">
    <location>
        <begin position="22"/>
        <end position="32"/>
    </location>
</feature>
<keyword evidence="3" id="KW-0614">Plasmid</keyword>
<evidence type="ECO:0000313" key="4">
    <source>
        <dbReference type="Proteomes" id="UP000254508"/>
    </source>
</evidence>
<dbReference type="OrthoDB" id="9892885at2"/>
<keyword evidence="2" id="KW-0732">Signal</keyword>
<gene>
    <name evidence="3" type="ORF">DVR09_16740</name>
</gene>
<accession>A0A345YJJ7</accession>
<feature type="region of interest" description="Disordered" evidence="1">
    <location>
        <begin position="22"/>
        <end position="45"/>
    </location>
</feature>
<keyword evidence="4" id="KW-1185">Reference proteome</keyword>
<reference evidence="3 4" key="1">
    <citation type="submission" date="2018-07" db="EMBL/GenBank/DDBJ databases">
        <title>Genome sequence of Erythrobacter strain YH-07, an antagonistic bacterium isolated from Yellow Sea.</title>
        <authorList>
            <person name="Tang T."/>
            <person name="Liu Q."/>
            <person name="Sun X."/>
        </authorList>
    </citation>
    <scope>NUCLEOTIDE SEQUENCE [LARGE SCALE GENOMIC DNA]</scope>
    <source>
        <strain evidence="3 4">YH-07</strain>
        <plasmid evidence="3 4">unnamed</plasmid>
    </source>
</reference>
<evidence type="ECO:0000256" key="2">
    <source>
        <dbReference type="SAM" id="SignalP"/>
    </source>
</evidence>
<sequence>MLRKLLCAASAVFVLGACTQSAEPEASEEPAALETPMSQREADPEAFHNSIQAAMEEVPSDMQARFQILFACEVRKNNQRPNPYPVDAQYIRALTQYLKDNPTAGNSCR</sequence>
<evidence type="ECO:0000313" key="3">
    <source>
        <dbReference type="EMBL" id="AXK44099.1"/>
    </source>
</evidence>
<feature type="signal peptide" evidence="2">
    <location>
        <begin position="1"/>
        <end position="22"/>
    </location>
</feature>
<organism evidence="3 4">
    <name type="scientific">Erythrobacter aureus</name>
    <dbReference type="NCBI Taxonomy" id="2182384"/>
    <lineage>
        <taxon>Bacteria</taxon>
        <taxon>Pseudomonadati</taxon>
        <taxon>Pseudomonadota</taxon>
        <taxon>Alphaproteobacteria</taxon>
        <taxon>Sphingomonadales</taxon>
        <taxon>Erythrobacteraceae</taxon>
        <taxon>Erythrobacter/Porphyrobacter group</taxon>
        <taxon>Erythrobacter</taxon>
    </lineage>
</organism>
<geneLocation type="plasmid" evidence="3 4">
    <name>unnamed</name>
</geneLocation>